<dbReference type="InterPro" id="IPR036291">
    <property type="entry name" value="NAD(P)-bd_dom_sf"/>
</dbReference>
<dbReference type="RefSeq" id="WP_102629570.1">
    <property type="nucleotide sequence ID" value="NZ_PDOH01000056.1"/>
</dbReference>
<keyword evidence="3" id="KW-1185">Reference proteome</keyword>
<dbReference type="InterPro" id="IPR001509">
    <property type="entry name" value="Epimerase_deHydtase"/>
</dbReference>
<proteinExistence type="predicted"/>
<reference evidence="2 3" key="1">
    <citation type="submission" date="2018-01" db="EMBL/GenBank/DDBJ databases">
        <title>Halomonas endophytica sp. nov., isolated from storage liquid in the stems of Populus euphratica.</title>
        <authorList>
            <person name="Chen C."/>
        </authorList>
    </citation>
    <scope>NUCLEOTIDE SEQUENCE [LARGE SCALE GENOMIC DNA]</scope>
    <source>
        <strain evidence="2 3">DSM 26881</strain>
    </source>
</reference>
<evidence type="ECO:0000313" key="3">
    <source>
        <dbReference type="Proteomes" id="UP000235346"/>
    </source>
</evidence>
<dbReference type="OrthoDB" id="9803010at2"/>
<sequence>MRVLISGGSGFLGAWIIRRLLKGGHEVRVLDRRGDSRLVESIAGSLDGVEWRLGDVSVSEDVMAAVAGCDAVIHLAALLTPACRDDPLLGARVNLVGTLNLFEAARRHGLSRLVYASSAGVFGPDDGGTPNPMTHYGAFKLACEGCARAYFLDAGIDSVGFRPLVIYGPGRERGLSAGPTLACRAAVARQPYTIPFTGMADFIFVGDVAAAFEAAVTRDYSGAHVFNLRGETASVAALIAEIRRQAPEAALEAAGEALPIHAELEASELSPVLGDLPRTTLRDGLSRTLDFYRQ</sequence>
<evidence type="ECO:0000313" key="2">
    <source>
        <dbReference type="EMBL" id="PMR67555.1"/>
    </source>
</evidence>
<dbReference type="AlphaFoldDB" id="A0A2N7TH85"/>
<dbReference type="EMBL" id="PNRE01000090">
    <property type="protein sequence ID" value="PMR67555.1"/>
    <property type="molecule type" value="Genomic_DNA"/>
</dbReference>
<dbReference type="CDD" id="cd08946">
    <property type="entry name" value="SDR_e"/>
    <property type="match status" value="1"/>
</dbReference>
<dbReference type="InterPro" id="IPR050177">
    <property type="entry name" value="Lipid_A_modif_metabolic_enz"/>
</dbReference>
<dbReference type="Proteomes" id="UP000235346">
    <property type="component" value="Unassembled WGS sequence"/>
</dbReference>
<dbReference type="Pfam" id="PF01370">
    <property type="entry name" value="Epimerase"/>
    <property type="match status" value="1"/>
</dbReference>
<dbReference type="SUPFAM" id="SSF51735">
    <property type="entry name" value="NAD(P)-binding Rossmann-fold domains"/>
    <property type="match status" value="1"/>
</dbReference>
<organism evidence="2 3">
    <name type="scientific">Halomonas heilongjiangensis</name>
    <dbReference type="NCBI Taxonomy" id="1387883"/>
    <lineage>
        <taxon>Bacteria</taxon>
        <taxon>Pseudomonadati</taxon>
        <taxon>Pseudomonadota</taxon>
        <taxon>Gammaproteobacteria</taxon>
        <taxon>Oceanospirillales</taxon>
        <taxon>Halomonadaceae</taxon>
        <taxon>Halomonas</taxon>
    </lineage>
</organism>
<dbReference type="Gene3D" id="3.40.50.720">
    <property type="entry name" value="NAD(P)-binding Rossmann-like Domain"/>
    <property type="match status" value="1"/>
</dbReference>
<dbReference type="PANTHER" id="PTHR43245">
    <property type="entry name" value="BIFUNCTIONAL POLYMYXIN RESISTANCE PROTEIN ARNA"/>
    <property type="match status" value="1"/>
</dbReference>
<comment type="caution">
    <text evidence="2">The sequence shown here is derived from an EMBL/GenBank/DDBJ whole genome shotgun (WGS) entry which is preliminary data.</text>
</comment>
<evidence type="ECO:0000259" key="1">
    <source>
        <dbReference type="Pfam" id="PF01370"/>
    </source>
</evidence>
<protein>
    <submittedName>
        <fullName evidence="2">Nucleoside-diphosphate sugar epimerase</fullName>
    </submittedName>
</protein>
<accession>A0A2N7TH85</accession>
<gene>
    <name evidence="2" type="ORF">C1H66_19375</name>
</gene>
<name>A0A2N7TH85_9GAMM</name>
<feature type="domain" description="NAD-dependent epimerase/dehydratase" evidence="1">
    <location>
        <begin position="3"/>
        <end position="227"/>
    </location>
</feature>